<evidence type="ECO:0000313" key="2">
    <source>
        <dbReference type="Proteomes" id="UP000253594"/>
    </source>
</evidence>
<gene>
    <name evidence="1" type="ORF">DT376_19045</name>
</gene>
<dbReference type="Proteomes" id="UP000253594">
    <property type="component" value="Unassembled WGS sequence"/>
</dbReference>
<reference evidence="1 2" key="1">
    <citation type="submission" date="2018-07" db="EMBL/GenBank/DDBJ databases">
        <title>Mechanisms of high-level aminoglycoside resistance among Gram-negative pathogens in Brazil.</title>
        <authorList>
            <person name="Ballaben A.S."/>
            <person name="Darini A.L.C."/>
            <person name="Doi Y."/>
        </authorList>
    </citation>
    <scope>NUCLEOTIDE SEQUENCE [LARGE SCALE GENOMIC DNA]</scope>
    <source>
        <strain evidence="1 2">B2-305</strain>
    </source>
</reference>
<dbReference type="EMBL" id="QORE01000654">
    <property type="protein sequence ID" value="RCI73305.1"/>
    <property type="molecule type" value="Genomic_DNA"/>
</dbReference>
<proteinExistence type="predicted"/>
<evidence type="ECO:0000313" key="1">
    <source>
        <dbReference type="EMBL" id="RCI73305.1"/>
    </source>
</evidence>
<comment type="caution">
    <text evidence="1">The sequence shown here is derived from an EMBL/GenBank/DDBJ whole genome shotgun (WGS) entry which is preliminary data.</text>
</comment>
<organism evidence="1 2">
    <name type="scientific">Pseudomonas aeruginosa</name>
    <dbReference type="NCBI Taxonomy" id="287"/>
    <lineage>
        <taxon>Bacteria</taxon>
        <taxon>Pseudomonadati</taxon>
        <taxon>Pseudomonadota</taxon>
        <taxon>Gammaproteobacteria</taxon>
        <taxon>Pseudomonadales</taxon>
        <taxon>Pseudomonadaceae</taxon>
        <taxon>Pseudomonas</taxon>
    </lineage>
</organism>
<protein>
    <submittedName>
        <fullName evidence="1">Uncharacterized protein</fullName>
    </submittedName>
</protein>
<feature type="non-terminal residue" evidence="1">
    <location>
        <position position="1"/>
    </location>
</feature>
<sequence>DPVRLPADGRVPVFREGDVMVVAHTAETTVPSPQAGGVLQLSRDQQAEIKVVDANAVELASAGYSVDLERGRVTWANPLVLQDAEGNPLTLPLVVRDRVEHMTLCTEVQVNGELGISSPLPWDLPAGETLASSALSWGDLQARLHHWFTQRTWDIGSPNWTDEPKGDGTTANYNSLAYPPLIANRGAIDAKWALVFNSSTSFSVVEEKLGVIANGTTTTDTAPINPETNTPYFTIRKEGWGSGWAAGNAVRFNTDSCLGPMWIVRTVLSGKGTVEDDEFHLQIRGDAD</sequence>
<name>A0A367M732_PSEAI</name>
<accession>A0A367M732</accession>
<dbReference type="AlphaFoldDB" id="A0A367M732"/>